<sequence length="575" mass="66289">MRFSKLYAPTLKEVPSDSDIKSIELLTRGGFIRKAASGVYTYLPLGWKVIRKIEDIVRQEMERIESQEILMPIVQPAELWQQSGRWEDYGPEMMKLEDRHNRSFTLGPTHEEMITYLIKNELRSYKQLPLSLYQINNKYRDEIRPRFGLIRSREFIMKDAYTFHDTEKSLDEAYDDFYKAYERILEKIGVKYVAVDADNGAIGGSDSHEFQMLADTGESSILFCDECNYAATDEKAESGEIYEFNDEKDKELELKDTPNVKTIEDVANFLEKDIKSIIKSILFKGRDGWVLALIRGDYEINISKLRGYLKDQTLHMGEPQEIKKEFDVETGFIGPIGIKNIKIIADNSIKTIKNAVVGGMEKDKHYINAVFERDFKVEAYVDIRIVKKGEKCPKCDKYLKEKRGIEVGQIFKIGQKYSKSMEAFYTDESGKQKPFFMGCYGWGISRTMSAVVEQLHDKNGILWPKNIAPFEVAVVIVSMKDKEQINMAEKIYTKLKNNGVEVIIDDRNVSTGFKFKDIDLMGIPLKIVVGKSLKDGKIEIKLRNEEKGELYSIDNMESILENIEEKLNNYNPAKI</sequence>
<keyword evidence="15" id="KW-1185">Reference proteome</keyword>
<dbReference type="CDD" id="cd00861">
    <property type="entry name" value="ProRS_anticodon_short"/>
    <property type="match status" value="1"/>
</dbReference>
<protein>
    <recommendedName>
        <fullName evidence="12">Proline--tRNA ligase</fullName>
        <ecNumber evidence="12">6.1.1.15</ecNumber>
    </recommendedName>
    <alternativeName>
        <fullName evidence="12">Prolyl-tRNA synthetase</fullName>
        <shortName evidence="12">ProRS</shortName>
    </alternativeName>
</protein>
<dbReference type="InterPro" id="IPR036754">
    <property type="entry name" value="YbaK/aa-tRNA-synt-asso_dom_sf"/>
</dbReference>
<dbReference type="InterPro" id="IPR023717">
    <property type="entry name" value="Pro-tRNA-Synthase_IIa_type1"/>
</dbReference>
<evidence type="ECO:0000256" key="7">
    <source>
        <dbReference type="ARBA" id="ARBA00022917"/>
    </source>
</evidence>
<evidence type="ECO:0000259" key="13">
    <source>
        <dbReference type="PROSITE" id="PS50862"/>
    </source>
</evidence>
<dbReference type="Gene3D" id="3.30.930.10">
    <property type="entry name" value="Bira Bifunctional Protein, Domain 2"/>
    <property type="match status" value="2"/>
</dbReference>
<dbReference type="FunFam" id="3.30.930.10:FF:000066">
    <property type="entry name" value="Proline--tRNA ligase"/>
    <property type="match status" value="1"/>
</dbReference>
<evidence type="ECO:0000256" key="11">
    <source>
        <dbReference type="ARBA" id="ARBA00060755"/>
    </source>
</evidence>
<evidence type="ECO:0000256" key="5">
    <source>
        <dbReference type="ARBA" id="ARBA00022741"/>
    </source>
</evidence>
<dbReference type="InterPro" id="IPR007214">
    <property type="entry name" value="YbaK/aa-tRNA-synth-assoc-dom"/>
</dbReference>
<gene>
    <name evidence="12" type="primary">proS</name>
    <name evidence="14" type="ORF">C7380_102120</name>
</gene>
<comment type="subunit">
    <text evidence="2 12">Homodimer.</text>
</comment>
<comment type="catalytic activity">
    <reaction evidence="9 12">
        <text>tRNA(Pro) + L-proline + ATP = L-prolyl-tRNA(Pro) + AMP + diphosphate</text>
        <dbReference type="Rhea" id="RHEA:14305"/>
        <dbReference type="Rhea" id="RHEA-COMP:9700"/>
        <dbReference type="Rhea" id="RHEA-COMP:9702"/>
        <dbReference type="ChEBI" id="CHEBI:30616"/>
        <dbReference type="ChEBI" id="CHEBI:33019"/>
        <dbReference type="ChEBI" id="CHEBI:60039"/>
        <dbReference type="ChEBI" id="CHEBI:78442"/>
        <dbReference type="ChEBI" id="CHEBI:78532"/>
        <dbReference type="ChEBI" id="CHEBI:456215"/>
        <dbReference type="EC" id="6.1.1.15"/>
    </reaction>
</comment>
<dbReference type="Pfam" id="PF00587">
    <property type="entry name" value="tRNA-synt_2b"/>
    <property type="match status" value="1"/>
</dbReference>
<dbReference type="Pfam" id="PF04073">
    <property type="entry name" value="tRNA_edit"/>
    <property type="match status" value="1"/>
</dbReference>
<comment type="domain">
    <text evidence="12">Consists of three domains: the N-terminal catalytic domain, the editing domain and the C-terminal anticodon-binding domain.</text>
</comment>
<keyword evidence="5 12" id="KW-0547">Nucleotide-binding</keyword>
<dbReference type="InterPro" id="IPR002316">
    <property type="entry name" value="Pro-tRNA-ligase_IIa"/>
</dbReference>
<dbReference type="InterPro" id="IPR006195">
    <property type="entry name" value="aa-tRNA-synth_II"/>
</dbReference>
<evidence type="ECO:0000256" key="9">
    <source>
        <dbReference type="ARBA" id="ARBA00047671"/>
    </source>
</evidence>
<dbReference type="GO" id="GO:0005524">
    <property type="term" value="F:ATP binding"/>
    <property type="evidence" value="ECO:0007669"/>
    <property type="project" value="UniProtKB-UniRule"/>
</dbReference>
<dbReference type="PROSITE" id="PS50862">
    <property type="entry name" value="AA_TRNA_LIGASE_II"/>
    <property type="match status" value="1"/>
</dbReference>
<dbReference type="SUPFAM" id="SSF55826">
    <property type="entry name" value="YbaK/ProRS associated domain"/>
    <property type="match status" value="1"/>
</dbReference>
<dbReference type="CDD" id="cd04334">
    <property type="entry name" value="ProRS-INS"/>
    <property type="match status" value="1"/>
</dbReference>
<dbReference type="GO" id="GO:0004827">
    <property type="term" value="F:proline-tRNA ligase activity"/>
    <property type="evidence" value="ECO:0007669"/>
    <property type="project" value="UniProtKB-UniRule"/>
</dbReference>
<keyword evidence="4 12" id="KW-0436">Ligase</keyword>
<dbReference type="EC" id="6.1.1.15" evidence="12"/>
<dbReference type="InterPro" id="IPR050062">
    <property type="entry name" value="Pro-tRNA_synthetase"/>
</dbReference>
<dbReference type="HAMAP" id="MF_01569">
    <property type="entry name" value="Pro_tRNA_synth_type1"/>
    <property type="match status" value="1"/>
</dbReference>
<dbReference type="RefSeq" id="WP_109603829.1">
    <property type="nucleotide sequence ID" value="NZ_JAMHJO010000001.1"/>
</dbReference>
<dbReference type="AlphaFoldDB" id="A0AA45HJK1"/>
<comment type="function">
    <text evidence="10 12">Catalyzes the attachment of proline to tRNA(Pro) in a two-step reaction: proline is first activated by ATP to form Pro-AMP and then transferred to the acceptor end of tRNA(Pro). As ProRS can inadvertently accommodate and process non-cognate amino acids such as alanine and cysteine, to avoid such errors it has two additional distinct editing activities against alanine. One activity is designated as 'pretransfer' editing and involves the tRNA(Pro)-independent hydrolysis of activated Ala-AMP. The other activity is designated 'posttransfer' editing and involves deacylation of mischarged Ala-tRNA(Pro). The misacylated Cys-tRNA(Pro) is not edited by ProRS.</text>
</comment>
<dbReference type="InterPro" id="IPR045864">
    <property type="entry name" value="aa-tRNA-synth_II/BPL/LPL"/>
</dbReference>
<evidence type="ECO:0000313" key="14">
    <source>
        <dbReference type="EMBL" id="PWJ96209.1"/>
    </source>
</evidence>
<keyword evidence="6 12" id="KW-0067">ATP-binding</keyword>
<dbReference type="InterPro" id="IPR002314">
    <property type="entry name" value="aa-tRNA-synt_IIb"/>
</dbReference>
<name>A0AA45HJK1_9BACT</name>
<organism evidence="14 15">
    <name type="scientific">Oceanotoga teriensis</name>
    <dbReference type="NCBI Taxonomy" id="515440"/>
    <lineage>
        <taxon>Bacteria</taxon>
        <taxon>Thermotogati</taxon>
        <taxon>Thermotogota</taxon>
        <taxon>Thermotogae</taxon>
        <taxon>Petrotogales</taxon>
        <taxon>Petrotogaceae</taxon>
        <taxon>Oceanotoga</taxon>
    </lineage>
</organism>
<evidence type="ECO:0000256" key="12">
    <source>
        <dbReference type="HAMAP-Rule" id="MF_01569"/>
    </source>
</evidence>
<comment type="caution">
    <text evidence="14">The sequence shown here is derived from an EMBL/GenBank/DDBJ whole genome shotgun (WGS) entry which is preliminary data.</text>
</comment>
<dbReference type="InterPro" id="IPR004500">
    <property type="entry name" value="Pro-tRNA-synth_IIa_bac-type"/>
</dbReference>
<accession>A0AA45HJK1</accession>
<dbReference type="FunFam" id="3.30.930.10:FF:000065">
    <property type="entry name" value="Proline--tRNA ligase"/>
    <property type="match status" value="1"/>
</dbReference>
<keyword evidence="7 12" id="KW-0648">Protein biosynthesis</keyword>
<evidence type="ECO:0000256" key="4">
    <source>
        <dbReference type="ARBA" id="ARBA00022598"/>
    </source>
</evidence>
<dbReference type="NCBIfam" id="TIGR00409">
    <property type="entry name" value="proS_fam_II"/>
    <property type="match status" value="1"/>
</dbReference>
<dbReference type="InterPro" id="IPR036621">
    <property type="entry name" value="Anticodon-bd_dom_sf"/>
</dbReference>
<dbReference type="EMBL" id="QGGI01000002">
    <property type="protein sequence ID" value="PWJ96209.1"/>
    <property type="molecule type" value="Genomic_DNA"/>
</dbReference>
<reference evidence="14 15" key="1">
    <citation type="submission" date="2018-05" db="EMBL/GenBank/DDBJ databases">
        <title>Genomic Encyclopedia of Type Strains, Phase IV (KMG-IV): sequencing the most valuable type-strain genomes for metagenomic binning, comparative biology and taxonomic classification.</title>
        <authorList>
            <person name="Goeker M."/>
        </authorList>
    </citation>
    <scope>NUCLEOTIDE SEQUENCE [LARGE SCALE GENOMIC DNA]</scope>
    <source>
        <strain evidence="14 15">DSM 24906</strain>
    </source>
</reference>
<evidence type="ECO:0000256" key="8">
    <source>
        <dbReference type="ARBA" id="ARBA00023146"/>
    </source>
</evidence>
<dbReference type="CDD" id="cd00779">
    <property type="entry name" value="ProRS_core_prok"/>
    <property type="match status" value="1"/>
</dbReference>
<feature type="domain" description="Aminoacyl-transfer RNA synthetases class-II family profile" evidence="13">
    <location>
        <begin position="33"/>
        <end position="464"/>
    </location>
</feature>
<proteinExistence type="inferred from homology"/>
<dbReference type="GO" id="GO:0005829">
    <property type="term" value="C:cytosol"/>
    <property type="evidence" value="ECO:0007669"/>
    <property type="project" value="TreeGrafter"/>
</dbReference>
<keyword evidence="8 12" id="KW-0030">Aminoacyl-tRNA synthetase</keyword>
<comment type="subcellular location">
    <subcellularLocation>
        <location evidence="1 12">Cytoplasm</location>
    </subcellularLocation>
</comment>
<dbReference type="Proteomes" id="UP000245921">
    <property type="component" value="Unassembled WGS sequence"/>
</dbReference>
<evidence type="ECO:0000256" key="1">
    <source>
        <dbReference type="ARBA" id="ARBA00004496"/>
    </source>
</evidence>
<dbReference type="GO" id="GO:0006433">
    <property type="term" value="P:prolyl-tRNA aminoacylation"/>
    <property type="evidence" value="ECO:0007669"/>
    <property type="project" value="UniProtKB-UniRule"/>
</dbReference>
<dbReference type="GO" id="GO:0002161">
    <property type="term" value="F:aminoacyl-tRNA deacylase activity"/>
    <property type="evidence" value="ECO:0007669"/>
    <property type="project" value="InterPro"/>
</dbReference>
<evidence type="ECO:0000256" key="2">
    <source>
        <dbReference type="ARBA" id="ARBA00011738"/>
    </source>
</evidence>
<evidence type="ECO:0000313" key="15">
    <source>
        <dbReference type="Proteomes" id="UP000245921"/>
    </source>
</evidence>
<dbReference type="Gene3D" id="3.40.50.800">
    <property type="entry name" value="Anticodon-binding domain"/>
    <property type="match status" value="1"/>
</dbReference>
<dbReference type="NCBIfam" id="NF006625">
    <property type="entry name" value="PRK09194.1"/>
    <property type="match status" value="1"/>
</dbReference>
<dbReference type="InterPro" id="IPR033730">
    <property type="entry name" value="ProRS_core_prok"/>
</dbReference>
<dbReference type="SUPFAM" id="SSF55681">
    <property type="entry name" value="Class II aaRS and biotin synthetases"/>
    <property type="match status" value="1"/>
</dbReference>
<evidence type="ECO:0000256" key="10">
    <source>
        <dbReference type="ARBA" id="ARBA00053664"/>
    </source>
</evidence>
<evidence type="ECO:0000256" key="6">
    <source>
        <dbReference type="ARBA" id="ARBA00022840"/>
    </source>
</evidence>
<keyword evidence="3 12" id="KW-0963">Cytoplasm</keyword>
<evidence type="ECO:0000256" key="3">
    <source>
        <dbReference type="ARBA" id="ARBA00022490"/>
    </source>
</evidence>
<dbReference type="PANTHER" id="PTHR42753">
    <property type="entry name" value="MITOCHONDRIAL RIBOSOME PROTEIN L39/PROLYL-TRNA LIGASE FAMILY MEMBER"/>
    <property type="match status" value="1"/>
</dbReference>
<dbReference type="InterPro" id="IPR044140">
    <property type="entry name" value="ProRS_anticodon_short"/>
</dbReference>
<dbReference type="InterPro" id="IPR004154">
    <property type="entry name" value="Anticodon-bd"/>
</dbReference>
<dbReference type="Pfam" id="PF03129">
    <property type="entry name" value="HGTP_anticodon"/>
    <property type="match status" value="1"/>
</dbReference>
<dbReference type="PANTHER" id="PTHR42753:SF2">
    <property type="entry name" value="PROLINE--TRNA LIGASE"/>
    <property type="match status" value="1"/>
</dbReference>
<dbReference type="SUPFAM" id="SSF52954">
    <property type="entry name" value="Class II aaRS ABD-related"/>
    <property type="match status" value="1"/>
</dbReference>
<comment type="similarity">
    <text evidence="11 12">Belongs to the class-II aminoacyl-tRNA synthetase family. ProS type 1 subfamily.</text>
</comment>
<dbReference type="PRINTS" id="PR01046">
    <property type="entry name" value="TRNASYNTHPRO"/>
</dbReference>